<dbReference type="PROSITE" id="PS00036">
    <property type="entry name" value="BZIP_BASIC"/>
    <property type="match status" value="1"/>
</dbReference>
<dbReference type="InterPro" id="IPR004827">
    <property type="entry name" value="bZIP"/>
</dbReference>
<evidence type="ECO:0000259" key="6">
    <source>
        <dbReference type="PROSITE" id="PS50217"/>
    </source>
</evidence>
<feature type="coiled-coil region" evidence="4">
    <location>
        <begin position="222"/>
        <end position="270"/>
    </location>
</feature>
<keyword evidence="1" id="KW-0805">Transcription regulation</keyword>
<dbReference type="STRING" id="6832.A0A553NSY7"/>
<feature type="compositionally biased region" description="Low complexity" evidence="5">
    <location>
        <begin position="164"/>
        <end position="176"/>
    </location>
</feature>
<evidence type="ECO:0000256" key="1">
    <source>
        <dbReference type="ARBA" id="ARBA00023015"/>
    </source>
</evidence>
<feature type="region of interest" description="Disordered" evidence="5">
    <location>
        <begin position="125"/>
        <end position="208"/>
    </location>
</feature>
<dbReference type="Pfam" id="PF00170">
    <property type="entry name" value="bZIP_1"/>
    <property type="match status" value="1"/>
</dbReference>
<dbReference type="Proteomes" id="UP000318571">
    <property type="component" value="Chromosome 1"/>
</dbReference>
<dbReference type="EMBL" id="VCGU01000010">
    <property type="protein sequence ID" value="TRY68551.1"/>
    <property type="molecule type" value="Genomic_DNA"/>
</dbReference>
<dbReference type="PANTHER" id="PTHR23351:SF24">
    <property type="entry name" value="ACTIVATING TRANSCRIPTION FACTOR 3-RELATED"/>
    <property type="match status" value="1"/>
</dbReference>
<evidence type="ECO:0000256" key="4">
    <source>
        <dbReference type="SAM" id="Coils"/>
    </source>
</evidence>
<keyword evidence="3" id="KW-0804">Transcription</keyword>
<reference evidence="7 8" key="1">
    <citation type="journal article" date="2018" name="Nat. Ecol. Evol.">
        <title>Genomic signatures of mitonuclear coevolution across populations of Tigriopus californicus.</title>
        <authorList>
            <person name="Barreto F.S."/>
            <person name="Watson E.T."/>
            <person name="Lima T.G."/>
            <person name="Willett C.S."/>
            <person name="Edmands S."/>
            <person name="Li W."/>
            <person name="Burton R.S."/>
        </authorList>
    </citation>
    <scope>NUCLEOTIDE SEQUENCE [LARGE SCALE GENOMIC DNA]</scope>
    <source>
        <strain evidence="7 8">San Diego</strain>
    </source>
</reference>
<dbReference type="GO" id="GO:0000978">
    <property type="term" value="F:RNA polymerase II cis-regulatory region sequence-specific DNA binding"/>
    <property type="evidence" value="ECO:0007669"/>
    <property type="project" value="TreeGrafter"/>
</dbReference>
<evidence type="ECO:0000313" key="7">
    <source>
        <dbReference type="EMBL" id="TRY68551.1"/>
    </source>
</evidence>
<dbReference type="PANTHER" id="PTHR23351">
    <property type="entry name" value="FOS TRANSCRIPTION FACTOR-RELATED"/>
    <property type="match status" value="1"/>
</dbReference>
<dbReference type="Gene3D" id="1.20.5.170">
    <property type="match status" value="1"/>
</dbReference>
<feature type="region of interest" description="Disordered" evidence="5">
    <location>
        <begin position="1"/>
        <end position="21"/>
    </location>
</feature>
<dbReference type="InterPro" id="IPR000837">
    <property type="entry name" value="AP-1"/>
</dbReference>
<evidence type="ECO:0000256" key="3">
    <source>
        <dbReference type="ARBA" id="ARBA00023163"/>
    </source>
</evidence>
<dbReference type="PROSITE" id="PS50217">
    <property type="entry name" value="BZIP"/>
    <property type="match status" value="1"/>
</dbReference>
<dbReference type="PRINTS" id="PR00042">
    <property type="entry name" value="LEUZIPPRFOS"/>
</dbReference>
<dbReference type="GO" id="GO:0005634">
    <property type="term" value="C:nucleus"/>
    <property type="evidence" value="ECO:0007669"/>
    <property type="project" value="TreeGrafter"/>
</dbReference>
<dbReference type="GO" id="GO:0000981">
    <property type="term" value="F:DNA-binding transcription factor activity, RNA polymerase II-specific"/>
    <property type="evidence" value="ECO:0007669"/>
    <property type="project" value="TreeGrafter"/>
</dbReference>
<dbReference type="OMA" id="TRRNMGG"/>
<feature type="compositionally biased region" description="Basic and acidic residues" evidence="5">
    <location>
        <begin position="145"/>
        <end position="157"/>
    </location>
</feature>
<dbReference type="InterPro" id="IPR046347">
    <property type="entry name" value="bZIP_sf"/>
</dbReference>
<feature type="compositionally biased region" description="Polar residues" evidence="5">
    <location>
        <begin position="401"/>
        <end position="416"/>
    </location>
</feature>
<feature type="compositionally biased region" description="Basic residues" evidence="5">
    <location>
        <begin position="177"/>
        <end position="193"/>
    </location>
</feature>
<proteinExistence type="predicted"/>
<dbReference type="SUPFAM" id="SSF57959">
    <property type="entry name" value="Leucine zipper domain"/>
    <property type="match status" value="1"/>
</dbReference>
<organism evidence="7 8">
    <name type="scientific">Tigriopus californicus</name>
    <name type="common">Marine copepod</name>
    <dbReference type="NCBI Taxonomy" id="6832"/>
    <lineage>
        <taxon>Eukaryota</taxon>
        <taxon>Metazoa</taxon>
        <taxon>Ecdysozoa</taxon>
        <taxon>Arthropoda</taxon>
        <taxon>Crustacea</taxon>
        <taxon>Multicrustacea</taxon>
        <taxon>Hexanauplia</taxon>
        <taxon>Copepoda</taxon>
        <taxon>Harpacticoida</taxon>
        <taxon>Harpacticidae</taxon>
        <taxon>Tigriopus</taxon>
    </lineage>
</organism>
<keyword evidence="8" id="KW-1185">Reference proteome</keyword>
<keyword evidence="4" id="KW-0175">Coiled coil</keyword>
<feature type="region of interest" description="Disordered" evidence="5">
    <location>
        <begin position="401"/>
        <end position="422"/>
    </location>
</feature>
<accession>A0A553NSY7</accession>
<sequence length="428" mass="46934">MPSMSSALVHPQGVATTPTNTLTPTTLRNITQILESEECLKNIHEFETTGGFQPPVVSEFDIPSTIPDLHEIRKDSSEAHIDPSIPSSTGPISTITYVNLDSKSWHGGTTTIVTPSQVIPHIVGGLKHEEDDDRSSLTPSDSDDEWRPESISRDMKPTTRRSSRSMASTAMSANANLKRKANRNGGRKPAKRAKSQDNMNPEESERVRVRRLRNKEAAARCRKRRMDLIDQLSEEVEGLQSKRRALEKEIQQLKGDKDELKYILETHQQTCSLHIPSSTSTNILSISGAPSQPRTSSNVVVAVKSEPCVTESAQDLPDLFTTINNAPLHEGATETHAVPFKPKRPATLSLDVSKNKEVHGVMIETPSSIITTLGFENVTTGFTPNCPMVSSITTSLFTPTLNTPTNCSSQQRSSSGMEMANNGEFLLL</sequence>
<name>A0A553NSY7_TIGCA</name>
<evidence type="ECO:0000256" key="5">
    <source>
        <dbReference type="SAM" id="MobiDB-lite"/>
    </source>
</evidence>
<protein>
    <recommendedName>
        <fullName evidence="6">BZIP domain-containing protein</fullName>
    </recommendedName>
</protein>
<evidence type="ECO:0000256" key="2">
    <source>
        <dbReference type="ARBA" id="ARBA00023125"/>
    </source>
</evidence>
<keyword evidence="2" id="KW-0238">DNA-binding</keyword>
<gene>
    <name evidence="7" type="ORF">TCAL_11019</name>
</gene>
<evidence type="ECO:0000313" key="8">
    <source>
        <dbReference type="Proteomes" id="UP000318571"/>
    </source>
</evidence>
<dbReference type="SMART" id="SM00338">
    <property type="entry name" value="BRLZ"/>
    <property type="match status" value="1"/>
</dbReference>
<dbReference type="AlphaFoldDB" id="A0A553NSY7"/>
<feature type="domain" description="BZIP" evidence="6">
    <location>
        <begin position="204"/>
        <end position="267"/>
    </location>
</feature>
<comment type="caution">
    <text evidence="7">The sequence shown here is derived from an EMBL/GenBank/DDBJ whole genome shotgun (WGS) entry which is preliminary data.</text>
</comment>
<dbReference type="CDD" id="cd14721">
    <property type="entry name" value="bZIP_Fos"/>
    <property type="match status" value="1"/>
</dbReference>